<organism evidence="1 2">
    <name type="scientific">Hymenobacter negativus</name>
    <dbReference type="NCBI Taxonomy" id="2795026"/>
    <lineage>
        <taxon>Bacteria</taxon>
        <taxon>Pseudomonadati</taxon>
        <taxon>Bacteroidota</taxon>
        <taxon>Cytophagia</taxon>
        <taxon>Cytophagales</taxon>
        <taxon>Hymenobacteraceae</taxon>
        <taxon>Hymenobacter</taxon>
    </lineage>
</organism>
<keyword evidence="2" id="KW-1185">Reference proteome</keyword>
<dbReference type="Proteomes" id="UP000664369">
    <property type="component" value="Unassembled WGS sequence"/>
</dbReference>
<dbReference type="EMBL" id="JAGETZ010000001">
    <property type="protein sequence ID" value="MBO2007587.1"/>
    <property type="molecule type" value="Genomic_DNA"/>
</dbReference>
<comment type="caution">
    <text evidence="1">The sequence shown here is derived from an EMBL/GenBank/DDBJ whole genome shotgun (WGS) entry which is preliminary data.</text>
</comment>
<proteinExistence type="predicted"/>
<name>A0ABS3Q8M0_9BACT</name>
<sequence length="426" mass="49260">MKLKIEKWFERANVGRGVEPLFVDAVKCYKAEAYRAALLFSYLGFMTALKERIAGAEKPANYPEGQWKQLNFDILNDDKWEKAVFDATQQTGNKDPNKLKDPVFAIHDGLRTEIKYWKDRRNDCAHAKSNEITGFHVDAFWSFLEGKLSKITVEGGMYALLNRIERHYDPVYTPAGEDVTHLISQISSTVDLKDLPTFWNEALRRVAQAPDAWYRDWLSIFINKILALQNTDLDETLIAYLKQNQRQPLLLRHLKHTPGFITRLDYTLEEVREFWMTKLSQCNNKLAIYAAMLASDMIPAGQLEEAHKVAISGLREYTEEPGEHYALQNAGFGRAIETIAFEQKEIDNWQWAHDRYQLLTAFVEKYALSEQVVERLCEIYSTKTHQRLGRSLEALFRRNASKKAEFVAIVQARAWDLPEFLPSLAD</sequence>
<protein>
    <submittedName>
        <fullName evidence="1">Uncharacterized protein</fullName>
    </submittedName>
</protein>
<dbReference type="RefSeq" id="WP_208173126.1">
    <property type="nucleotide sequence ID" value="NZ_JAGETZ010000001.1"/>
</dbReference>
<evidence type="ECO:0000313" key="1">
    <source>
        <dbReference type="EMBL" id="MBO2007587.1"/>
    </source>
</evidence>
<evidence type="ECO:0000313" key="2">
    <source>
        <dbReference type="Proteomes" id="UP000664369"/>
    </source>
</evidence>
<reference evidence="1 2" key="1">
    <citation type="submission" date="2021-03" db="EMBL/GenBank/DDBJ databases">
        <authorList>
            <person name="Kim M.K."/>
        </authorList>
    </citation>
    <scope>NUCLEOTIDE SEQUENCE [LARGE SCALE GENOMIC DNA]</scope>
    <source>
        <strain evidence="1 2">BT442</strain>
    </source>
</reference>
<gene>
    <name evidence="1" type="ORF">J4E00_00895</name>
</gene>
<accession>A0ABS3Q8M0</accession>